<dbReference type="InterPro" id="IPR018511">
    <property type="entry name" value="Hemolysin-typ_Ca-bd_CS"/>
</dbReference>
<keyword evidence="4" id="KW-1185">Reference proteome</keyword>
<dbReference type="GO" id="GO:0005576">
    <property type="term" value="C:extracellular region"/>
    <property type="evidence" value="ECO:0007669"/>
    <property type="project" value="UniProtKB-SubCell"/>
</dbReference>
<dbReference type="PRINTS" id="PR00313">
    <property type="entry name" value="CABNDNGRPT"/>
</dbReference>
<comment type="subcellular location">
    <subcellularLocation>
        <location evidence="1">Secreted</location>
    </subcellularLocation>
</comment>
<dbReference type="PROSITE" id="PS00330">
    <property type="entry name" value="HEMOLYSIN_CALCIUM"/>
    <property type="match status" value="2"/>
</dbReference>
<evidence type="ECO:0000256" key="1">
    <source>
        <dbReference type="ARBA" id="ARBA00004613"/>
    </source>
</evidence>
<reference evidence="3 4" key="1">
    <citation type="submission" date="2019-06" db="EMBL/GenBank/DDBJ databases">
        <authorList>
            <person name="Jiang L."/>
        </authorList>
    </citation>
    <scope>NUCLEOTIDE SEQUENCE [LARGE SCALE GENOMIC DNA]</scope>
    <source>
        <strain evidence="3 4">YIM 48858</strain>
    </source>
</reference>
<dbReference type="InterPro" id="IPR011049">
    <property type="entry name" value="Serralysin-like_metalloprot_C"/>
</dbReference>
<organism evidence="3 4">
    <name type="scientific">Rubellimicrobium roseum</name>
    <dbReference type="NCBI Taxonomy" id="687525"/>
    <lineage>
        <taxon>Bacteria</taxon>
        <taxon>Pseudomonadati</taxon>
        <taxon>Pseudomonadota</taxon>
        <taxon>Alphaproteobacteria</taxon>
        <taxon>Rhodobacterales</taxon>
        <taxon>Roseobacteraceae</taxon>
        <taxon>Rubellimicrobium</taxon>
    </lineage>
</organism>
<name>A0A5C4NAG2_9RHOB</name>
<dbReference type="Pfam" id="PF00353">
    <property type="entry name" value="HemolysinCabind"/>
    <property type="match status" value="2"/>
</dbReference>
<sequence length="167" mass="17676">MSGGAGADFLYGGHGKDRLHGAAGHDLLQGEKGDDILDGGLSNDRLSGGVGRDRLTGGLGHDAFVFTARSEGRDIITDFHNRAGDNDLFRIDASGFGGGLVEGRTLAASQFRARADNVAQDADDRFIFRTTDKTLWFDSNGNESGGRTLLADLQTDATVTYADILLV</sequence>
<dbReference type="InterPro" id="IPR001343">
    <property type="entry name" value="Hemolysn_Ca-bd"/>
</dbReference>
<dbReference type="InterPro" id="IPR050557">
    <property type="entry name" value="RTX_toxin/Mannuronan_C5-epim"/>
</dbReference>
<dbReference type="SUPFAM" id="SSF51120">
    <property type="entry name" value="beta-Roll"/>
    <property type="match status" value="1"/>
</dbReference>
<accession>A0A5C4NAG2</accession>
<evidence type="ECO:0000313" key="4">
    <source>
        <dbReference type="Proteomes" id="UP000305709"/>
    </source>
</evidence>
<dbReference type="PANTHER" id="PTHR38340">
    <property type="entry name" value="S-LAYER PROTEIN"/>
    <property type="match status" value="1"/>
</dbReference>
<comment type="caution">
    <text evidence="3">The sequence shown here is derived from an EMBL/GenBank/DDBJ whole genome shotgun (WGS) entry which is preliminary data.</text>
</comment>
<proteinExistence type="predicted"/>
<evidence type="ECO:0000313" key="3">
    <source>
        <dbReference type="EMBL" id="TNC60464.1"/>
    </source>
</evidence>
<evidence type="ECO:0000256" key="2">
    <source>
        <dbReference type="ARBA" id="ARBA00022525"/>
    </source>
</evidence>
<dbReference type="OrthoDB" id="9342475at2"/>
<dbReference type="Proteomes" id="UP000305709">
    <property type="component" value="Unassembled WGS sequence"/>
</dbReference>
<dbReference type="Gene3D" id="2.150.10.10">
    <property type="entry name" value="Serralysin-like metalloprotease, C-terminal"/>
    <property type="match status" value="1"/>
</dbReference>
<dbReference type="EMBL" id="VDFV01000080">
    <property type="protein sequence ID" value="TNC60464.1"/>
    <property type="molecule type" value="Genomic_DNA"/>
</dbReference>
<gene>
    <name evidence="3" type="ORF">FHG71_22075</name>
</gene>
<keyword evidence="2" id="KW-0964">Secreted</keyword>
<dbReference type="GO" id="GO:0005509">
    <property type="term" value="F:calcium ion binding"/>
    <property type="evidence" value="ECO:0007669"/>
    <property type="project" value="InterPro"/>
</dbReference>
<dbReference type="PANTHER" id="PTHR38340:SF1">
    <property type="entry name" value="S-LAYER PROTEIN"/>
    <property type="match status" value="1"/>
</dbReference>
<dbReference type="AlphaFoldDB" id="A0A5C4NAG2"/>
<protein>
    <submittedName>
        <fullName evidence="3">Calcium-binding protein</fullName>
    </submittedName>
</protein>